<dbReference type="GO" id="GO:0030170">
    <property type="term" value="F:pyridoxal phosphate binding"/>
    <property type="evidence" value="ECO:0007669"/>
    <property type="project" value="InterPro"/>
</dbReference>
<dbReference type="Gene3D" id="3.90.1150.10">
    <property type="entry name" value="Aspartate Aminotransferase, domain 1"/>
    <property type="match status" value="1"/>
</dbReference>
<dbReference type="InParanoid" id="A0A212RPP0"/>
<gene>
    <name evidence="4" type="ORF">SAMN02746019_00025450</name>
</gene>
<sequence>MPARLVWVETPSNPMLRITDIAWVADRAHAAGAWCFCDNTAATPILQRPLALGADGVVHSATKHLGGHRDVMGGVVVLREEDAFARRLREIQIPGGAVLAPFEGWLILRGLRTLPYRMRAHSENAVRVAGFLARHPAVKAVHYPGLPDHPGHAIAARQWRPSEGCFLFRCGEAVRRPCGWPVGCGCSPGRSASGGPKA</sequence>
<dbReference type="InterPro" id="IPR015421">
    <property type="entry name" value="PyrdxlP-dep_Trfase_major"/>
</dbReference>
<proteinExistence type="inferred from homology"/>
<dbReference type="GO" id="GO:0004123">
    <property type="term" value="F:cystathionine gamma-lyase activity"/>
    <property type="evidence" value="ECO:0007669"/>
    <property type="project" value="TreeGrafter"/>
</dbReference>
<comment type="similarity">
    <text evidence="3">Belongs to the trans-sulfuration enzymes family.</text>
</comment>
<dbReference type="InterPro" id="IPR000277">
    <property type="entry name" value="Cys/Met-Metab_PyrdxlP-dep_enz"/>
</dbReference>
<dbReference type="Pfam" id="PF01053">
    <property type="entry name" value="Cys_Met_Meta_PP"/>
    <property type="match status" value="1"/>
</dbReference>
<dbReference type="GO" id="GO:0005737">
    <property type="term" value="C:cytoplasm"/>
    <property type="evidence" value="ECO:0007669"/>
    <property type="project" value="TreeGrafter"/>
</dbReference>
<dbReference type="Gene3D" id="3.40.640.10">
    <property type="entry name" value="Type I PLP-dependent aspartate aminotransferase-like (Major domain)"/>
    <property type="match status" value="1"/>
</dbReference>
<dbReference type="PANTHER" id="PTHR11808:SF85">
    <property type="entry name" value="CYSTATHIONINE GAMMA-LYASE-RELATED"/>
    <property type="match status" value="1"/>
</dbReference>
<keyword evidence="5" id="KW-1185">Reference proteome</keyword>
<dbReference type="GO" id="GO:0019346">
    <property type="term" value="P:transsulfuration"/>
    <property type="evidence" value="ECO:0007669"/>
    <property type="project" value="InterPro"/>
</dbReference>
<dbReference type="Proteomes" id="UP000197025">
    <property type="component" value="Unassembled WGS sequence"/>
</dbReference>
<name>A0A212RPP0_9CHLR</name>
<dbReference type="SUPFAM" id="SSF53383">
    <property type="entry name" value="PLP-dependent transferases"/>
    <property type="match status" value="1"/>
</dbReference>
<dbReference type="AlphaFoldDB" id="A0A212RPP0"/>
<dbReference type="PANTHER" id="PTHR11808">
    <property type="entry name" value="TRANS-SULFURATION ENZYME FAMILY MEMBER"/>
    <property type="match status" value="1"/>
</dbReference>
<protein>
    <submittedName>
        <fullName evidence="4">Cystathionine beta-lyases/cystathionine gamma-synthases</fullName>
    </submittedName>
</protein>
<dbReference type="InterPro" id="IPR015422">
    <property type="entry name" value="PyrdxlP-dep_Trfase_small"/>
</dbReference>
<dbReference type="EMBL" id="FYEK01000073">
    <property type="protein sequence ID" value="SNB74514.1"/>
    <property type="molecule type" value="Genomic_DNA"/>
</dbReference>
<evidence type="ECO:0000256" key="3">
    <source>
        <dbReference type="RuleBase" id="RU362118"/>
    </source>
</evidence>
<dbReference type="GO" id="GO:0019343">
    <property type="term" value="P:cysteine biosynthetic process via cystathionine"/>
    <property type="evidence" value="ECO:0007669"/>
    <property type="project" value="TreeGrafter"/>
</dbReference>
<evidence type="ECO:0000256" key="1">
    <source>
        <dbReference type="ARBA" id="ARBA00001933"/>
    </source>
</evidence>
<evidence type="ECO:0000313" key="4">
    <source>
        <dbReference type="EMBL" id="SNB74514.1"/>
    </source>
</evidence>
<organism evidence="4 5">
    <name type="scientific">Thermoflexus hugenholtzii JAD2</name>
    <dbReference type="NCBI Taxonomy" id="877466"/>
    <lineage>
        <taxon>Bacteria</taxon>
        <taxon>Bacillati</taxon>
        <taxon>Chloroflexota</taxon>
        <taxon>Thermoflexia</taxon>
        <taxon>Thermoflexales</taxon>
        <taxon>Thermoflexaceae</taxon>
        <taxon>Thermoflexus</taxon>
    </lineage>
</organism>
<keyword evidence="4" id="KW-0456">Lyase</keyword>
<keyword evidence="2 3" id="KW-0663">Pyridoxal phosphate</keyword>
<reference evidence="5" key="1">
    <citation type="submission" date="2017-06" db="EMBL/GenBank/DDBJ databases">
        <authorList>
            <person name="Varghese N."/>
            <person name="Submissions S."/>
        </authorList>
    </citation>
    <scope>NUCLEOTIDE SEQUENCE [LARGE SCALE GENOMIC DNA]</scope>
    <source>
        <strain evidence="5">JAD2</strain>
    </source>
</reference>
<evidence type="ECO:0000256" key="2">
    <source>
        <dbReference type="ARBA" id="ARBA00022898"/>
    </source>
</evidence>
<accession>A0A212RPP0</accession>
<dbReference type="InterPro" id="IPR015424">
    <property type="entry name" value="PyrdxlP-dep_Trfase"/>
</dbReference>
<comment type="cofactor">
    <cofactor evidence="1 3">
        <name>pyridoxal 5'-phosphate</name>
        <dbReference type="ChEBI" id="CHEBI:597326"/>
    </cofactor>
</comment>
<evidence type="ECO:0000313" key="5">
    <source>
        <dbReference type="Proteomes" id="UP000197025"/>
    </source>
</evidence>